<reference evidence="2 3" key="1">
    <citation type="submission" date="2016-10" db="EMBL/GenBank/DDBJ databases">
        <authorList>
            <person name="Cai Z."/>
        </authorList>
    </citation>
    <scope>NUCLEOTIDE SEQUENCE [LARGE SCALE GENOMIC DNA]</scope>
</reference>
<evidence type="ECO:0000313" key="2">
    <source>
        <dbReference type="EMBL" id="SZX78826.1"/>
    </source>
</evidence>
<dbReference type="Proteomes" id="UP000256970">
    <property type="component" value="Unassembled WGS sequence"/>
</dbReference>
<accession>A0A383WQ24</accession>
<keyword evidence="3" id="KW-1185">Reference proteome</keyword>
<organism evidence="2 3">
    <name type="scientific">Tetradesmus obliquus</name>
    <name type="common">Green alga</name>
    <name type="synonym">Acutodesmus obliquus</name>
    <dbReference type="NCBI Taxonomy" id="3088"/>
    <lineage>
        <taxon>Eukaryota</taxon>
        <taxon>Viridiplantae</taxon>
        <taxon>Chlorophyta</taxon>
        <taxon>core chlorophytes</taxon>
        <taxon>Chlorophyceae</taxon>
        <taxon>CS clade</taxon>
        <taxon>Sphaeropleales</taxon>
        <taxon>Scenedesmaceae</taxon>
        <taxon>Tetradesmus</taxon>
    </lineage>
</organism>
<sequence>MQAAEMAQVLRTIAAVVQPVTTMRPYFTCDYFSSAGQQSSITCDGTTAEDNAACAVNGTAACTLNYQDLNVTSLLPGQLLRVCNPDWPNNPELFYKVAYLAAPPVPPSELEVTGKEAAALYTVARAFTHKLKPDWTPAKLARLMKCSETPGGAESSGVISFNNGTSSLNWNMYCSSSAKAAGKRSVTGLYLQVLSRIEPELSGFHPDLDDALMYHLLRLPSLETLDMQAGFAF</sequence>
<dbReference type="EMBL" id="FNXT01000509">
    <property type="protein sequence ID" value="SZX64939.1"/>
    <property type="molecule type" value="Genomic_DNA"/>
</dbReference>
<gene>
    <name evidence="2" type="ORF">BQ4739_LOCUS19132</name>
    <name evidence="1" type="ORF">BQ4739_LOCUS5414</name>
</gene>
<protein>
    <submittedName>
        <fullName evidence="2">Uncharacterized protein</fullName>
    </submittedName>
</protein>
<dbReference type="AlphaFoldDB" id="A0A383WQ24"/>
<dbReference type="EMBL" id="FNXT01001342">
    <property type="protein sequence ID" value="SZX78826.1"/>
    <property type="molecule type" value="Genomic_DNA"/>
</dbReference>
<evidence type="ECO:0000313" key="1">
    <source>
        <dbReference type="EMBL" id="SZX64939.1"/>
    </source>
</evidence>
<name>A0A383WQ24_TETOB</name>
<proteinExistence type="predicted"/>
<evidence type="ECO:0000313" key="3">
    <source>
        <dbReference type="Proteomes" id="UP000256970"/>
    </source>
</evidence>